<dbReference type="CDD" id="cd06223">
    <property type="entry name" value="PRTases_typeI"/>
    <property type="match status" value="1"/>
</dbReference>
<keyword evidence="8 15" id="KW-0460">Magnesium</keyword>
<evidence type="ECO:0000256" key="9">
    <source>
        <dbReference type="ARBA" id="ARBA00023134"/>
    </source>
</evidence>
<dbReference type="SUPFAM" id="SSF53271">
    <property type="entry name" value="PRTase-like"/>
    <property type="match status" value="1"/>
</dbReference>
<evidence type="ECO:0000256" key="7">
    <source>
        <dbReference type="ARBA" id="ARBA00022741"/>
    </source>
</evidence>
<comment type="function">
    <text evidence="12 15">Catalyzes the conversion of uracil and 5-phospho-alpha-D-ribose 1-diphosphate (PRPP) to UMP and diphosphate.</text>
</comment>
<evidence type="ECO:0000313" key="17">
    <source>
        <dbReference type="EMBL" id="RIE06253.1"/>
    </source>
</evidence>
<comment type="catalytic activity">
    <reaction evidence="11 15">
        <text>UMP + diphosphate = 5-phospho-alpha-D-ribose 1-diphosphate + uracil</text>
        <dbReference type="Rhea" id="RHEA:13017"/>
        <dbReference type="ChEBI" id="CHEBI:17568"/>
        <dbReference type="ChEBI" id="CHEBI:33019"/>
        <dbReference type="ChEBI" id="CHEBI:57865"/>
        <dbReference type="ChEBI" id="CHEBI:58017"/>
        <dbReference type="EC" id="2.4.2.9"/>
    </reaction>
</comment>
<dbReference type="Proteomes" id="UP000266328">
    <property type="component" value="Unassembled WGS sequence"/>
</dbReference>
<comment type="cofactor">
    <cofactor evidence="15">
        <name>Mg(2+)</name>
        <dbReference type="ChEBI" id="CHEBI:18420"/>
    </cofactor>
    <text evidence="15">Binds 1 Mg(2+) ion per subunit. The magnesium is bound as Mg-PRPP.</text>
</comment>
<dbReference type="GO" id="GO:0005737">
    <property type="term" value="C:cytoplasm"/>
    <property type="evidence" value="ECO:0007669"/>
    <property type="project" value="UniProtKB-ARBA"/>
</dbReference>
<sequence>MDHRNLQVLDHPLIRHKLTLLRNKNTTHKDFRQLAEELAGLMTYEVSRNMRTKSCPIETPLEPYDGQELENEVTIVPVLRAGLVMAQGMLDMIPHAKVGHIGLFRDENTLLPVQYYCKLPESIGESDVFVVDPMLATGGSASKAIALVKERHPRSISFCCLIAAPEGIEVLQREHPDVKIVTLEIDRRLNENGYILPGLGDAGDRIYGTK</sequence>
<dbReference type="HAMAP" id="MF_01218_B">
    <property type="entry name" value="Upp_B"/>
    <property type="match status" value="1"/>
</dbReference>
<keyword evidence="9 15" id="KW-0342">GTP-binding</keyword>
<evidence type="ECO:0000256" key="4">
    <source>
        <dbReference type="ARBA" id="ARBA00022533"/>
    </source>
</evidence>
<evidence type="ECO:0000256" key="13">
    <source>
        <dbReference type="ARBA" id="ARBA00072146"/>
    </source>
</evidence>
<evidence type="ECO:0000256" key="12">
    <source>
        <dbReference type="ARBA" id="ARBA00056901"/>
    </source>
</evidence>
<dbReference type="InterPro" id="IPR005765">
    <property type="entry name" value="UPRT"/>
</dbReference>
<dbReference type="InterPro" id="IPR000836">
    <property type="entry name" value="PRTase_dom"/>
</dbReference>
<dbReference type="FunFam" id="3.40.50.2020:FF:000003">
    <property type="entry name" value="Uracil phosphoribosyltransferase"/>
    <property type="match status" value="1"/>
</dbReference>
<feature type="binding site" evidence="15">
    <location>
        <position position="201"/>
    </location>
    <ligand>
        <name>5-phospho-alpha-D-ribose 1-diphosphate</name>
        <dbReference type="ChEBI" id="CHEBI:58017"/>
    </ligand>
</feature>
<evidence type="ECO:0000256" key="8">
    <source>
        <dbReference type="ARBA" id="ARBA00022842"/>
    </source>
</evidence>
<dbReference type="GO" id="GO:0004845">
    <property type="term" value="F:uracil phosphoribosyltransferase activity"/>
    <property type="evidence" value="ECO:0007669"/>
    <property type="project" value="UniProtKB-UniRule"/>
</dbReference>
<evidence type="ECO:0000256" key="5">
    <source>
        <dbReference type="ARBA" id="ARBA00022676"/>
    </source>
</evidence>
<dbReference type="OrthoDB" id="9781675at2"/>
<comment type="similarity">
    <text evidence="2 15">Belongs to the UPRTase family.</text>
</comment>
<evidence type="ECO:0000256" key="11">
    <source>
        <dbReference type="ARBA" id="ARBA00052919"/>
    </source>
</evidence>
<dbReference type="AlphaFoldDB" id="A0A398CUL1"/>
<dbReference type="PANTHER" id="PTHR32315">
    <property type="entry name" value="ADENINE PHOSPHORIBOSYLTRANSFERASE"/>
    <property type="match status" value="1"/>
</dbReference>
<reference evidence="17 18" key="1">
    <citation type="submission" date="2018-09" db="EMBL/GenBank/DDBJ databases">
        <title>Discovery and Ecogenomic Context for Candidatus Cryosericales, a Global Caldiserica Order Active in Thawing Permafrost.</title>
        <authorList>
            <person name="Martinez M.A."/>
            <person name="Woodcroft B.J."/>
            <person name="Ignacio Espinoza J.C."/>
            <person name="Zayed A."/>
            <person name="Singleton C.M."/>
            <person name="Boyd J."/>
            <person name="Li Y.-F."/>
            <person name="Purvine S."/>
            <person name="Maughan H."/>
            <person name="Hodgkins S.B."/>
            <person name="Anderson D."/>
            <person name="Sederholm M."/>
            <person name="Temperton B."/>
            <person name="Saleska S.R."/>
            <person name="Tyson G.W."/>
            <person name="Rich V.I."/>
        </authorList>
    </citation>
    <scope>NUCLEOTIDE SEQUENCE [LARGE SCALE GENOMIC DNA]</scope>
    <source>
        <strain evidence="17 18">SMC7</strain>
    </source>
</reference>
<evidence type="ECO:0000313" key="18">
    <source>
        <dbReference type="Proteomes" id="UP000266328"/>
    </source>
</evidence>
<comment type="activity regulation">
    <text evidence="15">Allosterically activated by GTP.</text>
</comment>
<keyword evidence="4 15" id="KW-0021">Allosteric enzyme</keyword>
<evidence type="ECO:0000259" key="16">
    <source>
        <dbReference type="Pfam" id="PF14681"/>
    </source>
</evidence>
<comment type="caution">
    <text evidence="17">The sequence shown here is derived from an EMBL/GenBank/DDBJ whole genome shotgun (WGS) entry which is preliminary data.</text>
</comment>
<feature type="domain" description="Phosphoribosyltransferase" evidence="16">
    <location>
        <begin position="8"/>
        <end position="209"/>
    </location>
</feature>
<dbReference type="InterPro" id="IPR050054">
    <property type="entry name" value="UPRTase/APRTase"/>
</dbReference>
<feature type="binding site" evidence="15">
    <location>
        <position position="80"/>
    </location>
    <ligand>
        <name>5-phospho-alpha-D-ribose 1-diphosphate</name>
        <dbReference type="ChEBI" id="CHEBI:58017"/>
    </ligand>
</feature>
<organism evidence="17 18">
    <name type="scientific">Candidatus Cryosericum terrychapinii</name>
    <dbReference type="NCBI Taxonomy" id="2290919"/>
    <lineage>
        <taxon>Bacteria</taxon>
        <taxon>Pseudomonadati</taxon>
        <taxon>Caldisericota/Cryosericota group</taxon>
        <taxon>Candidatus Cryosericota</taxon>
        <taxon>Candidatus Cryosericia</taxon>
        <taxon>Candidatus Cryosericales</taxon>
        <taxon>Candidatus Cryosericaceae</taxon>
        <taxon>Candidatus Cryosericum</taxon>
    </lineage>
</organism>
<dbReference type="GO" id="GO:0006223">
    <property type="term" value="P:uracil salvage"/>
    <property type="evidence" value="ECO:0007669"/>
    <property type="project" value="InterPro"/>
</dbReference>
<dbReference type="InterPro" id="IPR034332">
    <property type="entry name" value="Upp_B"/>
</dbReference>
<evidence type="ECO:0000256" key="15">
    <source>
        <dbReference type="HAMAP-Rule" id="MF_01218"/>
    </source>
</evidence>
<dbReference type="NCBIfam" id="NF001097">
    <property type="entry name" value="PRK00129.1"/>
    <property type="match status" value="1"/>
</dbReference>
<dbReference type="UniPathway" id="UPA00574">
    <property type="reaction ID" value="UER00636"/>
</dbReference>
<dbReference type="InterPro" id="IPR029057">
    <property type="entry name" value="PRTase-like"/>
</dbReference>
<evidence type="ECO:0000256" key="14">
    <source>
        <dbReference type="ARBA" id="ARBA00079807"/>
    </source>
</evidence>
<evidence type="ECO:0000256" key="6">
    <source>
        <dbReference type="ARBA" id="ARBA00022679"/>
    </source>
</evidence>
<dbReference type="PANTHER" id="PTHR32315:SF4">
    <property type="entry name" value="URACIL PHOSPHORIBOSYLTRANSFERASE, CHLOROPLASTIC"/>
    <property type="match status" value="1"/>
</dbReference>
<comment type="pathway">
    <text evidence="1 15">Pyrimidine metabolism; UMP biosynthesis via salvage pathway; UMP from uracil: step 1/1.</text>
</comment>
<protein>
    <recommendedName>
        <fullName evidence="13 15">Uracil phosphoribosyltransferase</fullName>
        <ecNumber evidence="3 15">2.4.2.9</ecNumber>
    </recommendedName>
    <alternativeName>
        <fullName evidence="10 15">UMP pyrophosphorylase</fullName>
    </alternativeName>
    <alternativeName>
        <fullName evidence="14 15">UPRTase</fullName>
    </alternativeName>
</protein>
<dbReference type="RefSeq" id="WP_119088953.1">
    <property type="nucleotide sequence ID" value="NZ_QXIS01000019.1"/>
</dbReference>
<keyword evidence="6 15" id="KW-0808">Transferase</keyword>
<dbReference type="Gene3D" id="3.40.50.2020">
    <property type="match status" value="1"/>
</dbReference>
<feature type="binding site" evidence="15">
    <location>
        <begin position="132"/>
        <end position="140"/>
    </location>
    <ligand>
        <name>5-phospho-alpha-D-ribose 1-diphosphate</name>
        <dbReference type="ChEBI" id="CHEBI:58017"/>
    </ligand>
</feature>
<dbReference type="GO" id="GO:0000287">
    <property type="term" value="F:magnesium ion binding"/>
    <property type="evidence" value="ECO:0007669"/>
    <property type="project" value="UniProtKB-UniRule"/>
</dbReference>
<evidence type="ECO:0000256" key="1">
    <source>
        <dbReference type="ARBA" id="ARBA00005180"/>
    </source>
</evidence>
<dbReference type="EC" id="2.4.2.9" evidence="3 15"/>
<accession>A0A398CUL1</accession>
<proteinExistence type="inferred from homology"/>
<dbReference type="Pfam" id="PF14681">
    <property type="entry name" value="UPRTase"/>
    <property type="match status" value="1"/>
</dbReference>
<dbReference type="GO" id="GO:0044206">
    <property type="term" value="P:UMP salvage"/>
    <property type="evidence" value="ECO:0007669"/>
    <property type="project" value="UniProtKB-UniRule"/>
</dbReference>
<feature type="binding site" evidence="15">
    <location>
        <position position="195"/>
    </location>
    <ligand>
        <name>uracil</name>
        <dbReference type="ChEBI" id="CHEBI:17568"/>
    </ligand>
</feature>
<dbReference type="GO" id="GO:0005525">
    <property type="term" value="F:GTP binding"/>
    <property type="evidence" value="ECO:0007669"/>
    <property type="project" value="UniProtKB-KW"/>
</dbReference>
<feature type="binding site" evidence="15">
    <location>
        <begin position="200"/>
        <end position="202"/>
    </location>
    <ligand>
        <name>uracil</name>
        <dbReference type="ChEBI" id="CHEBI:17568"/>
    </ligand>
</feature>
<dbReference type="NCBIfam" id="TIGR01091">
    <property type="entry name" value="upp"/>
    <property type="match status" value="1"/>
</dbReference>
<evidence type="ECO:0000256" key="10">
    <source>
        <dbReference type="ARBA" id="ARBA00031082"/>
    </source>
</evidence>
<feature type="binding site" evidence="15">
    <location>
        <position position="105"/>
    </location>
    <ligand>
        <name>5-phospho-alpha-D-ribose 1-diphosphate</name>
        <dbReference type="ChEBI" id="CHEBI:58017"/>
    </ligand>
</feature>
<name>A0A398CUL1_9BACT</name>
<keyword evidence="7 15" id="KW-0547">Nucleotide-binding</keyword>
<dbReference type="EMBL" id="QXIS01000019">
    <property type="protein sequence ID" value="RIE06253.1"/>
    <property type="molecule type" value="Genomic_DNA"/>
</dbReference>
<evidence type="ECO:0000256" key="3">
    <source>
        <dbReference type="ARBA" id="ARBA00011894"/>
    </source>
</evidence>
<keyword evidence="18" id="KW-1185">Reference proteome</keyword>
<gene>
    <name evidence="15" type="primary">upp</name>
    <name evidence="17" type="ORF">SMC7_03320</name>
</gene>
<keyword evidence="5 15" id="KW-0328">Glycosyltransferase</keyword>
<evidence type="ECO:0000256" key="2">
    <source>
        <dbReference type="ARBA" id="ARBA00009516"/>
    </source>
</evidence>